<reference evidence="1" key="1">
    <citation type="journal article" date="2023" name="Science">
        <title>Genome structures resolve the early diversification of teleost fishes.</title>
        <authorList>
            <person name="Parey E."/>
            <person name="Louis A."/>
            <person name="Montfort J."/>
            <person name="Bouchez O."/>
            <person name="Roques C."/>
            <person name="Iampietro C."/>
            <person name="Lluch J."/>
            <person name="Castinel A."/>
            <person name="Donnadieu C."/>
            <person name="Desvignes T."/>
            <person name="Floi Bucao C."/>
            <person name="Jouanno E."/>
            <person name="Wen M."/>
            <person name="Mejri S."/>
            <person name="Dirks R."/>
            <person name="Jansen H."/>
            <person name="Henkel C."/>
            <person name="Chen W.J."/>
            <person name="Zahm M."/>
            <person name="Cabau C."/>
            <person name="Klopp C."/>
            <person name="Thompson A.W."/>
            <person name="Robinson-Rechavi M."/>
            <person name="Braasch I."/>
            <person name="Lecointre G."/>
            <person name="Bobe J."/>
            <person name="Postlethwait J.H."/>
            <person name="Berthelot C."/>
            <person name="Roest Crollius H."/>
            <person name="Guiguen Y."/>
        </authorList>
    </citation>
    <scope>NUCLEOTIDE SEQUENCE</scope>
    <source>
        <strain evidence="1">WJC10195</strain>
    </source>
</reference>
<proteinExistence type="predicted"/>
<gene>
    <name evidence="1" type="ORF">SKAU_G00194220</name>
</gene>
<dbReference type="AlphaFoldDB" id="A0A9Q1FE26"/>
<accession>A0A9Q1FE26</accession>
<keyword evidence="2" id="KW-1185">Reference proteome</keyword>
<protein>
    <submittedName>
        <fullName evidence="1">Uncharacterized protein</fullName>
    </submittedName>
</protein>
<evidence type="ECO:0000313" key="2">
    <source>
        <dbReference type="Proteomes" id="UP001152622"/>
    </source>
</evidence>
<dbReference type="Proteomes" id="UP001152622">
    <property type="component" value="Chromosome 6"/>
</dbReference>
<sequence length="121" mass="13474">MTGVYRRVGMPVLQSGGRVAISDREKADTCVEAFRVVHSEANVGKEGLRARARMVEEMTEKLMKSSDNEGEAAQRQGTTTFNNLPITTVQITMDQFLSALRERGVPEENLTQMARTSWTPL</sequence>
<dbReference type="EMBL" id="JAINUF010000006">
    <property type="protein sequence ID" value="KAJ8356628.1"/>
    <property type="molecule type" value="Genomic_DNA"/>
</dbReference>
<organism evidence="1 2">
    <name type="scientific">Synaphobranchus kaupii</name>
    <name type="common">Kaup's arrowtooth eel</name>
    <dbReference type="NCBI Taxonomy" id="118154"/>
    <lineage>
        <taxon>Eukaryota</taxon>
        <taxon>Metazoa</taxon>
        <taxon>Chordata</taxon>
        <taxon>Craniata</taxon>
        <taxon>Vertebrata</taxon>
        <taxon>Euteleostomi</taxon>
        <taxon>Actinopterygii</taxon>
        <taxon>Neopterygii</taxon>
        <taxon>Teleostei</taxon>
        <taxon>Anguilliformes</taxon>
        <taxon>Synaphobranchidae</taxon>
        <taxon>Synaphobranchus</taxon>
    </lineage>
</organism>
<name>A0A9Q1FE26_SYNKA</name>
<evidence type="ECO:0000313" key="1">
    <source>
        <dbReference type="EMBL" id="KAJ8356628.1"/>
    </source>
</evidence>
<comment type="caution">
    <text evidence="1">The sequence shown here is derived from an EMBL/GenBank/DDBJ whole genome shotgun (WGS) entry which is preliminary data.</text>
</comment>